<dbReference type="InterPro" id="IPR000184">
    <property type="entry name" value="Bac_surfAg_D15"/>
</dbReference>
<accession>A0ABT5T9Q5</accession>
<dbReference type="PANTHER" id="PTHR12815:SF42">
    <property type="entry name" value="BACTERIAL SURFACE ANTIGEN (D15) DOMAIN-CONTAINING PROTEIN"/>
    <property type="match status" value="1"/>
</dbReference>
<feature type="domain" description="POTRA" evidence="6">
    <location>
        <begin position="208"/>
        <end position="277"/>
    </location>
</feature>
<dbReference type="Pfam" id="PF07244">
    <property type="entry name" value="POTRA"/>
    <property type="match status" value="1"/>
</dbReference>
<comment type="caution">
    <text evidence="7">The sequence shown here is derived from an EMBL/GenBank/DDBJ whole genome shotgun (WGS) entry which is preliminary data.</text>
</comment>
<keyword evidence="2" id="KW-1134">Transmembrane beta strand</keyword>
<keyword evidence="8" id="KW-1185">Reference proteome</keyword>
<dbReference type="EMBL" id="JAQZSM010000010">
    <property type="protein sequence ID" value="MDD7971843.1"/>
    <property type="molecule type" value="Genomic_DNA"/>
</dbReference>
<name>A0ABT5T9Q5_9RHOB</name>
<dbReference type="Proteomes" id="UP001431784">
    <property type="component" value="Unassembled WGS sequence"/>
</dbReference>
<gene>
    <name evidence="7" type="ORF">PUT78_12090</name>
</gene>
<evidence type="ECO:0000256" key="4">
    <source>
        <dbReference type="SAM" id="SignalP"/>
    </source>
</evidence>
<keyword evidence="4" id="KW-0732">Signal</keyword>
<dbReference type="PANTHER" id="PTHR12815">
    <property type="entry name" value="SORTING AND ASSEMBLY MACHINERY SAMM50 PROTEIN FAMILY MEMBER"/>
    <property type="match status" value="1"/>
</dbReference>
<feature type="chain" id="PRO_5045368721" evidence="4">
    <location>
        <begin position="27"/>
        <end position="606"/>
    </location>
</feature>
<dbReference type="InterPro" id="IPR010827">
    <property type="entry name" value="BamA/TamA_POTRA"/>
</dbReference>
<feature type="signal peptide" evidence="4">
    <location>
        <begin position="1"/>
        <end position="26"/>
    </location>
</feature>
<comment type="subcellular location">
    <subcellularLocation>
        <location evidence="1">Membrane</location>
    </subcellularLocation>
</comment>
<sequence length="606" mass="64689">MKKLQGVARSRLASVAQSLLFGLALAHPAAGFEDLRFTVTGGDSALERVLQQASLLRAARDDGLSDPFEVFTIARAEYGQLIGLFYEAGYYAPGISIRINGREAADISPLNPPANIGVIDVQLNAGPPFVFGRAQIGPLAPETELPAGFATGRSARSTIIRDTAGAAIDGWRDQGHAKAEPVRQQITARHPAQELDVDVSIDPGPRFTFGQLRPSGQERTRPNRIVKIAGLPTGEVFSPDDVQRAAERLRRTGTFASVALREAEEGNPDGSLDINAAVVEAPLRRIGASIELDTESGAKVSGFWLHRNLLGGAERLRIEAMVGGLAARRGGRDYRLALEFSRPATFTPDTTLTLGVLAENEREDDFRARRARLDIGLSHRFSDQLTFGAGVGALVEQARFGPTLAIRRNYRLLLLPLTLEWDRRDDERAPTGGTYLQADLTPFYGVGAADSGARAYVDARSYFGFGEDDRFVLAARAQAGAVLGAAIDRTPRDFLFYSGGGGSVRGQPFRSLGVSPGGVRSGGRGFAALSLEGRMRATETIGLVAFTDAGYVSEGVFSGQSGWHAGAGLGLRYDTPVGPLRLDVGMPVRGATGRGPQLYLGIGQAF</sequence>
<evidence type="ECO:0000313" key="7">
    <source>
        <dbReference type="EMBL" id="MDD7971843.1"/>
    </source>
</evidence>
<evidence type="ECO:0000256" key="1">
    <source>
        <dbReference type="ARBA" id="ARBA00004370"/>
    </source>
</evidence>
<evidence type="ECO:0000256" key="2">
    <source>
        <dbReference type="ARBA" id="ARBA00022452"/>
    </source>
</evidence>
<organism evidence="7 8">
    <name type="scientific">Roseinatronobacter alkalisoli</name>
    <dbReference type="NCBI Taxonomy" id="3028235"/>
    <lineage>
        <taxon>Bacteria</taxon>
        <taxon>Pseudomonadati</taxon>
        <taxon>Pseudomonadota</taxon>
        <taxon>Alphaproteobacteria</taxon>
        <taxon>Rhodobacterales</taxon>
        <taxon>Paracoccaceae</taxon>
        <taxon>Roseinatronobacter</taxon>
    </lineage>
</organism>
<evidence type="ECO:0000256" key="3">
    <source>
        <dbReference type="ARBA" id="ARBA00023136"/>
    </source>
</evidence>
<protein>
    <submittedName>
        <fullName evidence="7">BamA/TamA family outer membrane protein</fullName>
    </submittedName>
</protein>
<evidence type="ECO:0000313" key="8">
    <source>
        <dbReference type="Proteomes" id="UP001431784"/>
    </source>
</evidence>
<dbReference type="Gene3D" id="3.10.20.310">
    <property type="entry name" value="membrane protein fhac"/>
    <property type="match status" value="1"/>
</dbReference>
<keyword evidence="3" id="KW-0472">Membrane</keyword>
<keyword evidence="2" id="KW-0812">Transmembrane</keyword>
<reference evidence="7" key="1">
    <citation type="submission" date="2023-02" db="EMBL/GenBank/DDBJ databases">
        <title>Description of Roseinatronobacter alkalisoli sp. nov., an alkaliphilic bacerium isolated from soda soil.</title>
        <authorList>
            <person name="Wei W."/>
        </authorList>
    </citation>
    <scope>NUCLEOTIDE SEQUENCE</scope>
    <source>
        <strain evidence="7">HJB301</strain>
    </source>
</reference>
<dbReference type="Gene3D" id="2.40.160.50">
    <property type="entry name" value="membrane protein fhac: a member of the omp85/tpsb transporter family"/>
    <property type="match status" value="1"/>
</dbReference>
<dbReference type="RefSeq" id="WP_274352520.1">
    <property type="nucleotide sequence ID" value="NZ_JAQZSM010000010.1"/>
</dbReference>
<evidence type="ECO:0000259" key="5">
    <source>
        <dbReference type="Pfam" id="PF01103"/>
    </source>
</evidence>
<evidence type="ECO:0000259" key="6">
    <source>
        <dbReference type="Pfam" id="PF07244"/>
    </source>
</evidence>
<dbReference type="Pfam" id="PF01103">
    <property type="entry name" value="Omp85"/>
    <property type="match status" value="1"/>
</dbReference>
<dbReference type="InterPro" id="IPR039910">
    <property type="entry name" value="D15-like"/>
</dbReference>
<proteinExistence type="predicted"/>
<feature type="domain" description="Bacterial surface antigen (D15)" evidence="5">
    <location>
        <begin position="308"/>
        <end position="606"/>
    </location>
</feature>